<feature type="transmembrane region" description="Helical" evidence="1">
    <location>
        <begin position="7"/>
        <end position="26"/>
    </location>
</feature>
<evidence type="ECO:0000256" key="1">
    <source>
        <dbReference type="SAM" id="Phobius"/>
    </source>
</evidence>
<keyword evidence="1" id="KW-1133">Transmembrane helix</keyword>
<accession>A0A917GAM0</accession>
<reference evidence="2" key="2">
    <citation type="submission" date="2020-09" db="EMBL/GenBank/DDBJ databases">
        <authorList>
            <person name="Sun Q."/>
            <person name="Zhou Y."/>
        </authorList>
    </citation>
    <scope>NUCLEOTIDE SEQUENCE</scope>
    <source>
        <strain evidence="2">CGMCC 1.15760</strain>
    </source>
</reference>
<keyword evidence="1" id="KW-0812">Transmembrane</keyword>
<keyword evidence="3" id="KW-1185">Reference proteome</keyword>
<proteinExistence type="predicted"/>
<dbReference type="EMBL" id="BMJT01000021">
    <property type="protein sequence ID" value="GGG34246.1"/>
    <property type="molecule type" value="Genomic_DNA"/>
</dbReference>
<dbReference type="PROSITE" id="PS51257">
    <property type="entry name" value="PROKAR_LIPOPROTEIN"/>
    <property type="match status" value="1"/>
</dbReference>
<keyword evidence="1" id="KW-0472">Membrane</keyword>
<feature type="transmembrane region" description="Helical" evidence="1">
    <location>
        <begin position="32"/>
        <end position="49"/>
    </location>
</feature>
<reference evidence="2" key="1">
    <citation type="journal article" date="2014" name="Int. J. Syst. Evol. Microbiol.">
        <title>Complete genome sequence of Corynebacterium casei LMG S-19264T (=DSM 44701T), isolated from a smear-ripened cheese.</title>
        <authorList>
            <consortium name="US DOE Joint Genome Institute (JGI-PGF)"/>
            <person name="Walter F."/>
            <person name="Albersmeier A."/>
            <person name="Kalinowski J."/>
            <person name="Ruckert C."/>
        </authorList>
    </citation>
    <scope>NUCLEOTIDE SEQUENCE</scope>
    <source>
        <strain evidence="2">CGMCC 1.15760</strain>
    </source>
</reference>
<evidence type="ECO:0000313" key="3">
    <source>
        <dbReference type="Proteomes" id="UP000616608"/>
    </source>
</evidence>
<dbReference type="Proteomes" id="UP000616608">
    <property type="component" value="Unassembled WGS sequence"/>
</dbReference>
<protein>
    <recommendedName>
        <fullName evidence="4">Lipoprotein</fullName>
    </recommendedName>
</protein>
<name>A0A917GAM0_9BACI</name>
<gene>
    <name evidence="2" type="ORF">GCM10007425_31210</name>
</gene>
<evidence type="ECO:0000313" key="2">
    <source>
        <dbReference type="EMBL" id="GGG34246.1"/>
    </source>
</evidence>
<dbReference type="AlphaFoldDB" id="A0A917GAM0"/>
<organism evidence="2 3">
    <name type="scientific">Lysinibacillus alkalisoli</name>
    <dbReference type="NCBI Taxonomy" id="1911548"/>
    <lineage>
        <taxon>Bacteria</taxon>
        <taxon>Bacillati</taxon>
        <taxon>Bacillota</taxon>
        <taxon>Bacilli</taxon>
        <taxon>Bacillales</taxon>
        <taxon>Bacillaceae</taxon>
        <taxon>Lysinibacillus</taxon>
    </lineage>
</organism>
<comment type="caution">
    <text evidence="2">The sequence shown here is derived from an EMBL/GenBank/DDBJ whole genome shotgun (WGS) entry which is preliminary data.</text>
</comment>
<evidence type="ECO:0008006" key="4">
    <source>
        <dbReference type="Google" id="ProtNLM"/>
    </source>
</evidence>
<sequence length="58" mass="6549">MKVINSIVGIVIILVGCLFLNITVVNEEFKTITYKVFGFITLCVGFFYLKKVAKFGKQ</sequence>